<dbReference type="Proteomes" id="UP000230914">
    <property type="component" value="Unassembled WGS sequence"/>
</dbReference>
<sequence length="399" mass="42513">MSRCGDPARHYSRGMTSDLGSGASSPADKGSATAFSPPPGTRMPRWIIGAIAVFWVGFLLTGVVQAAWGRLSNLLVVLMVSLFVALAIEPGVNRLAARGWKRGAATGLILLGIFLAAAIFVGAIGTVIGTQIADLLQNSDRYIQDTVNRINDLFNTSLSAQGVIDEFTRPDGRIQNFIRSQQDNAVRLSMTALGMAGQLLSVLLFAFYMTADGPRMRRAVCSRLRPDRQHQVLAAWDIAVAKTGGYLYSRALLAAVAAFSHWVAFQAMGIKAPIPLALWVGATSQFLPVIGTYLAGIFPVLITLLDSPTKAILVIVFLVVYQQVENLVLTPRITARAMELHPAIAFGSALAGFALLGGVGAVLALPFAALVQAVVGEWGERHEVVDSTLLDIASRDDTG</sequence>
<name>A0A2G6KHW0_9ACTN</name>
<evidence type="ECO:0000313" key="10">
    <source>
        <dbReference type="EMBL" id="PIE34399.1"/>
    </source>
</evidence>
<evidence type="ECO:0000256" key="9">
    <source>
        <dbReference type="SAM" id="Phobius"/>
    </source>
</evidence>
<feature type="transmembrane region" description="Helical" evidence="9">
    <location>
        <begin position="46"/>
        <end position="68"/>
    </location>
</feature>
<evidence type="ECO:0000256" key="1">
    <source>
        <dbReference type="ARBA" id="ARBA00004651"/>
    </source>
</evidence>
<evidence type="ECO:0000256" key="7">
    <source>
        <dbReference type="ARBA" id="ARBA00023136"/>
    </source>
</evidence>
<dbReference type="EMBL" id="PDSL01000020">
    <property type="protein sequence ID" value="PIE34399.1"/>
    <property type="molecule type" value="Genomic_DNA"/>
</dbReference>
<protein>
    <submittedName>
        <fullName evidence="10">AI-2E family transporter</fullName>
    </submittedName>
</protein>
<accession>A0A2G6KHW0</accession>
<keyword evidence="5 9" id="KW-0812">Transmembrane</keyword>
<dbReference type="PANTHER" id="PTHR21716:SF53">
    <property type="entry name" value="PERMEASE PERM-RELATED"/>
    <property type="match status" value="1"/>
</dbReference>
<keyword evidence="6 9" id="KW-1133">Transmembrane helix</keyword>
<gene>
    <name evidence="10" type="ORF">CSA55_01125</name>
</gene>
<feature type="transmembrane region" description="Helical" evidence="9">
    <location>
        <begin position="188"/>
        <end position="208"/>
    </location>
</feature>
<evidence type="ECO:0000256" key="8">
    <source>
        <dbReference type="SAM" id="MobiDB-lite"/>
    </source>
</evidence>
<dbReference type="AlphaFoldDB" id="A0A2G6KHW0"/>
<evidence type="ECO:0000256" key="5">
    <source>
        <dbReference type="ARBA" id="ARBA00022692"/>
    </source>
</evidence>
<comment type="similarity">
    <text evidence="2">Belongs to the autoinducer-2 exporter (AI-2E) (TC 2.A.86) family.</text>
</comment>
<feature type="transmembrane region" description="Helical" evidence="9">
    <location>
        <begin position="74"/>
        <end position="92"/>
    </location>
</feature>
<evidence type="ECO:0000256" key="3">
    <source>
        <dbReference type="ARBA" id="ARBA00022448"/>
    </source>
</evidence>
<evidence type="ECO:0000256" key="2">
    <source>
        <dbReference type="ARBA" id="ARBA00009773"/>
    </source>
</evidence>
<dbReference type="GO" id="GO:0005886">
    <property type="term" value="C:plasma membrane"/>
    <property type="evidence" value="ECO:0007669"/>
    <property type="project" value="UniProtKB-SubCell"/>
</dbReference>
<evidence type="ECO:0000256" key="6">
    <source>
        <dbReference type="ARBA" id="ARBA00022989"/>
    </source>
</evidence>
<feature type="region of interest" description="Disordered" evidence="8">
    <location>
        <begin position="1"/>
        <end position="37"/>
    </location>
</feature>
<organism evidence="10 11">
    <name type="scientific">Ilumatobacter coccineus</name>
    <dbReference type="NCBI Taxonomy" id="467094"/>
    <lineage>
        <taxon>Bacteria</taxon>
        <taxon>Bacillati</taxon>
        <taxon>Actinomycetota</taxon>
        <taxon>Acidimicrobiia</taxon>
        <taxon>Acidimicrobiales</taxon>
        <taxon>Ilumatobacteraceae</taxon>
        <taxon>Ilumatobacter</taxon>
    </lineage>
</organism>
<feature type="transmembrane region" description="Helical" evidence="9">
    <location>
        <begin position="311"/>
        <end position="329"/>
    </location>
</feature>
<feature type="compositionally biased region" description="Polar residues" evidence="8">
    <location>
        <begin position="14"/>
        <end position="24"/>
    </location>
</feature>
<feature type="transmembrane region" description="Helical" evidence="9">
    <location>
        <begin position="251"/>
        <end position="270"/>
    </location>
</feature>
<proteinExistence type="inferred from homology"/>
<keyword evidence="7 9" id="KW-0472">Membrane</keyword>
<comment type="subcellular location">
    <subcellularLocation>
        <location evidence="1">Cell membrane</location>
        <topology evidence="1">Multi-pass membrane protein</topology>
    </subcellularLocation>
</comment>
<dbReference type="GO" id="GO:0055085">
    <property type="term" value="P:transmembrane transport"/>
    <property type="evidence" value="ECO:0007669"/>
    <property type="project" value="TreeGrafter"/>
</dbReference>
<evidence type="ECO:0000256" key="4">
    <source>
        <dbReference type="ARBA" id="ARBA00022475"/>
    </source>
</evidence>
<dbReference type="InterPro" id="IPR002549">
    <property type="entry name" value="AI-2E-like"/>
</dbReference>
<comment type="caution">
    <text evidence="10">The sequence shown here is derived from an EMBL/GenBank/DDBJ whole genome shotgun (WGS) entry which is preliminary data.</text>
</comment>
<feature type="transmembrane region" description="Helical" evidence="9">
    <location>
        <begin position="276"/>
        <end position="304"/>
    </location>
</feature>
<feature type="transmembrane region" description="Helical" evidence="9">
    <location>
        <begin position="104"/>
        <end position="128"/>
    </location>
</feature>
<feature type="transmembrane region" description="Helical" evidence="9">
    <location>
        <begin position="349"/>
        <end position="371"/>
    </location>
</feature>
<dbReference type="PANTHER" id="PTHR21716">
    <property type="entry name" value="TRANSMEMBRANE PROTEIN"/>
    <property type="match status" value="1"/>
</dbReference>
<keyword evidence="3" id="KW-0813">Transport</keyword>
<reference evidence="10 11" key="1">
    <citation type="submission" date="2017-10" db="EMBL/GenBank/DDBJ databases">
        <title>Novel microbial diversity and functional potential in the marine mammal oral microbiome.</title>
        <authorList>
            <person name="Dudek N.K."/>
            <person name="Sun C.L."/>
            <person name="Burstein D."/>
            <person name="Kantor R.S."/>
            <person name="Aliaga Goltsman D.S."/>
            <person name="Bik E.M."/>
            <person name="Thomas B.C."/>
            <person name="Banfield J.F."/>
            <person name="Relman D.A."/>
        </authorList>
    </citation>
    <scope>NUCLEOTIDE SEQUENCE [LARGE SCALE GENOMIC DNA]</scope>
    <source>
        <strain evidence="10">DOLJORAL78_61_10</strain>
    </source>
</reference>
<dbReference type="Pfam" id="PF01594">
    <property type="entry name" value="AI-2E_transport"/>
    <property type="match status" value="1"/>
</dbReference>
<keyword evidence="4" id="KW-1003">Cell membrane</keyword>
<evidence type="ECO:0000313" key="11">
    <source>
        <dbReference type="Proteomes" id="UP000230914"/>
    </source>
</evidence>